<gene>
    <name evidence="1" type="primary">rpl29</name>
</gene>
<dbReference type="SUPFAM" id="SSF46561">
    <property type="entry name" value="Ribosomal protein L29 (L29p)"/>
    <property type="match status" value="1"/>
</dbReference>
<dbReference type="GeneID" id="33358878"/>
<dbReference type="EMBL" id="MF101439">
    <property type="protein sequence ID" value="ARW65836.1"/>
    <property type="molecule type" value="Genomic_DNA"/>
</dbReference>
<accession>A0A1Z1MIQ5</accession>
<dbReference type="GO" id="GO:0005840">
    <property type="term" value="C:ribosome"/>
    <property type="evidence" value="ECO:0007669"/>
    <property type="project" value="UniProtKB-KW"/>
</dbReference>
<dbReference type="AlphaFoldDB" id="A0A1Z1MIQ5"/>
<keyword evidence="1" id="KW-0687">Ribonucleoprotein</keyword>
<dbReference type="InterPro" id="IPR036049">
    <property type="entry name" value="Ribosomal_uL29_sf"/>
</dbReference>
<protein>
    <submittedName>
        <fullName evidence="1">Ribosomal protein L29</fullName>
    </submittedName>
</protein>
<evidence type="ECO:0000313" key="1">
    <source>
        <dbReference type="EMBL" id="ARW65836.1"/>
    </source>
</evidence>
<dbReference type="RefSeq" id="YP_009396650.1">
    <property type="nucleotide sequence ID" value="NC_035283.1"/>
</dbReference>
<dbReference type="GO" id="GO:0003735">
    <property type="term" value="F:structural constituent of ribosome"/>
    <property type="evidence" value="ECO:0007669"/>
    <property type="project" value="InterPro"/>
</dbReference>
<sequence length="51" mass="6220">MNIEEEIYNLKKELVILRISKVTKQKFEIHKMKKIQHQISQMHQLSNKKKS</sequence>
<dbReference type="GO" id="GO:0006412">
    <property type="term" value="P:translation"/>
    <property type="evidence" value="ECO:0007669"/>
    <property type="project" value="InterPro"/>
</dbReference>
<reference evidence="1" key="1">
    <citation type="journal article" date="2017" name="J. Phycol.">
        <title>Analysis of chloroplast genomes and a supermatrix inform reclassification of the Rhodomelaceae (Rhodophyta).</title>
        <authorList>
            <person name="Diaz-Tapia P."/>
            <person name="Maggs C.A."/>
            <person name="West J.A."/>
            <person name="Verbruggen H."/>
        </authorList>
    </citation>
    <scope>NUCLEOTIDE SEQUENCE</scope>
    <source>
        <strain evidence="1">PD931</strain>
    </source>
</reference>
<keyword evidence="1" id="KW-0689">Ribosomal protein</keyword>
<proteinExistence type="predicted"/>
<keyword evidence="1" id="KW-0934">Plastid</keyword>
<name>A0A1Z1MIQ5_9FLOR</name>
<geneLocation type="chloroplast" evidence="1"/>
<organism evidence="1">
    <name type="scientific">Vertebrata australis</name>
    <dbReference type="NCBI Taxonomy" id="1967852"/>
    <lineage>
        <taxon>Eukaryota</taxon>
        <taxon>Rhodophyta</taxon>
        <taxon>Florideophyceae</taxon>
        <taxon>Rhodymeniophycidae</taxon>
        <taxon>Ceramiales</taxon>
        <taxon>Rhodomelaceae</taxon>
        <taxon>Polysiphonioideae</taxon>
        <taxon>Vertebrata</taxon>
    </lineage>
</organism>
<keyword evidence="1" id="KW-0150">Chloroplast</keyword>